<evidence type="ECO:0000256" key="7">
    <source>
        <dbReference type="ARBA" id="ARBA00022843"/>
    </source>
</evidence>
<feature type="compositionally biased region" description="Basic and acidic residues" evidence="12">
    <location>
        <begin position="424"/>
        <end position="434"/>
    </location>
</feature>
<dbReference type="PANTHER" id="PTHR45993">
    <property type="entry name" value="B-CELL LYMPHOMA/LEUKEMIA 11"/>
    <property type="match status" value="1"/>
</dbReference>
<evidence type="ECO:0000256" key="5">
    <source>
        <dbReference type="ARBA" id="ARBA00022771"/>
    </source>
</evidence>
<evidence type="ECO:0000259" key="13">
    <source>
        <dbReference type="PROSITE" id="PS50157"/>
    </source>
</evidence>
<dbReference type="PANTHER" id="PTHR45993:SF6">
    <property type="entry name" value="C2H2-TYPE DOMAIN-CONTAINING PROTEIN"/>
    <property type="match status" value="1"/>
</dbReference>
<evidence type="ECO:0000256" key="12">
    <source>
        <dbReference type="SAM" id="MobiDB-lite"/>
    </source>
</evidence>
<dbReference type="Gene3D" id="3.30.160.60">
    <property type="entry name" value="Classic Zinc Finger"/>
    <property type="match status" value="2"/>
</dbReference>
<feature type="compositionally biased region" description="Acidic residues" evidence="12">
    <location>
        <begin position="57"/>
        <end position="71"/>
    </location>
</feature>
<feature type="domain" description="C2H2-type" evidence="13">
    <location>
        <begin position="1387"/>
        <end position="1409"/>
    </location>
</feature>
<evidence type="ECO:0000256" key="3">
    <source>
        <dbReference type="ARBA" id="ARBA00022723"/>
    </source>
</evidence>
<feature type="region of interest" description="Disordered" evidence="12">
    <location>
        <begin position="1149"/>
        <end position="1196"/>
    </location>
</feature>
<evidence type="ECO:0000256" key="1">
    <source>
        <dbReference type="ARBA" id="ARBA00004123"/>
    </source>
</evidence>
<keyword evidence="3" id="KW-0479">Metal-binding</keyword>
<dbReference type="Pfam" id="PF00096">
    <property type="entry name" value="zf-C2H2"/>
    <property type="match status" value="3"/>
</dbReference>
<organism evidence="14 15">
    <name type="scientific">Petromyzon marinus</name>
    <name type="common">Sea lamprey</name>
    <dbReference type="NCBI Taxonomy" id="7757"/>
    <lineage>
        <taxon>Eukaryota</taxon>
        <taxon>Metazoa</taxon>
        <taxon>Chordata</taxon>
        <taxon>Craniata</taxon>
        <taxon>Vertebrata</taxon>
        <taxon>Cyclostomata</taxon>
        <taxon>Hyperoartia</taxon>
        <taxon>Petromyzontiformes</taxon>
        <taxon>Petromyzontidae</taxon>
        <taxon>Petromyzon</taxon>
    </lineage>
</organism>
<feature type="compositionally biased region" description="Pro residues" evidence="12">
    <location>
        <begin position="412"/>
        <end position="421"/>
    </location>
</feature>
<feature type="region of interest" description="Disordered" evidence="12">
    <location>
        <begin position="1005"/>
        <end position="1036"/>
    </location>
</feature>
<dbReference type="KEGG" id="pmrn:116953888"/>
<gene>
    <name evidence="15" type="primary">LOC116953888</name>
</gene>
<evidence type="ECO:0000256" key="10">
    <source>
        <dbReference type="ARBA" id="ARBA00023242"/>
    </source>
</evidence>
<comment type="subcellular location">
    <subcellularLocation>
        <location evidence="1">Nucleus</location>
    </subcellularLocation>
</comment>
<dbReference type="FunFam" id="3.30.160.60:FF:001175">
    <property type="entry name" value="Zinc finger, C2H2 type"/>
    <property type="match status" value="1"/>
</dbReference>
<evidence type="ECO:0000256" key="6">
    <source>
        <dbReference type="ARBA" id="ARBA00022833"/>
    </source>
</evidence>
<dbReference type="InterPro" id="IPR036236">
    <property type="entry name" value="Znf_C2H2_sf"/>
</dbReference>
<feature type="compositionally biased region" description="Low complexity" evidence="12">
    <location>
        <begin position="81"/>
        <end position="90"/>
    </location>
</feature>
<feature type="compositionally biased region" description="Gly residues" evidence="12">
    <location>
        <begin position="1307"/>
        <end position="1337"/>
    </location>
</feature>
<protein>
    <submittedName>
        <fullName evidence="15">Uncharacterized protein LOC116953888</fullName>
    </submittedName>
</protein>
<dbReference type="GO" id="GO:0005634">
    <property type="term" value="C:nucleus"/>
    <property type="evidence" value="ECO:0007669"/>
    <property type="project" value="UniProtKB-SubCell"/>
</dbReference>
<dbReference type="PROSITE" id="PS00028">
    <property type="entry name" value="ZINC_FINGER_C2H2_1"/>
    <property type="match status" value="3"/>
</dbReference>
<keyword evidence="8" id="KW-0805">Transcription regulation</keyword>
<feature type="region of interest" description="Disordered" evidence="12">
    <location>
        <begin position="569"/>
        <end position="599"/>
    </location>
</feature>
<dbReference type="InterPro" id="IPR051497">
    <property type="entry name" value="Dev/Hematopoietic_TF"/>
</dbReference>
<feature type="compositionally biased region" description="Low complexity" evidence="12">
    <location>
        <begin position="111"/>
        <end position="138"/>
    </location>
</feature>
<dbReference type="InterPro" id="IPR013087">
    <property type="entry name" value="Znf_C2H2_type"/>
</dbReference>
<sequence length="1491" mass="157168">MSRRKQVKPQHLSERDFPTVSDSLESSSLADGRFHDIAKNNNGNHHHCHNNTSNLTGEDDDEEAEEEDDDDGHGNAKTHARATTTTSTITTHRHINNRSKHHNNVTTTMEASSSSSLASVSSPPLSSSSSSSSLSLLPTSTSRGADLLTCSRCGCDFLLSDIARFIEHKARRCSPCACTAAPPLPPPQSRRVEEGRVRGLAGHAAARHGDQSEAAATVIAATGQVLNSAKMAAGSGAELRVGAGRGAGLHLEAGRGAGLHVGEGYAKEIGDSDGGCIAASLTQFALAHARICRACSAKKPQTNGELGSQNQAPSKNYPSSVVLYWSYHHHHCHHHHLHHLQPLPSPGEVGEPRALACSSCCLLCPSAWALLQHVQGSHGLRIYCTELPAATALMGPGHNNVPSSPGSSLGRPAPPPPLPQPPRRRSEPGSDRRSYRGPPTPTLHADLGSVLGPLTGAPGYPRLPRFGGPPAADFKGLSALYAATSVRTQGSPYAVAGPPYVGARFGDLASGPDELTVAQQLHHHQQQQQQQQQAMATSSAFQRVVRPAGSTCDLALDFSQRLHSLADQPAAMGAPPSLAPPATAAKSPGRGAPTPPFARSTMSTATTATTAMTATTITTVTSTAMAVAAMAVAAMTPKITSEGEWHGTTAVATSMTPPAVPPRLNSSVVTTSLTPQSSTSSSSSLVVGSSSLSRQRCLSATPPPRPQPQQLHRLVSRACQVCHKTFKASSFFTSSNSPPHHSFPPPPPCGRRGNGGGGFGGSGRWAHGHSTRGVCRRCRRKGEGEARIKREADDRDDDYDDDDADYDDDVDDDDDDEVEGGRRRKEDASNSVSPDSGAATMSTKNGKVRPSWGHHHHHHDDRGSGGDDNDDYSDPTAETGGVEDEGDGAVGGGGDDDDVDEVEEEEDEDDDDEEECDYGLRKAPDLQESPEEARANGVPRNEAGMGSGISGSSGVISSSGVVLGMKPMSVLSEVMDTIGLSSIQQYSDALRQALAEKERHVPGRFPHAVLEPCGGSARRGGWARPRGDGGGEDRTLLNDRMLSVSPLDLVSGPMSLSKRNGGSSSNNHHYHQGSSSYSSNNNSYNRAVIVSNNNGSSNNSYSRSSSSIDIISSSGGGIASHSIISNNTTAHGDDDDVGTITCKKIKWEAPDDISSSPPPPPAAHHHQQQQHHYHHRSHHNHHLHPHHPPSPALHPLMSHDNFYSQWLAGYAQTRHLGKDAAFPGLLHASPHRVPENGAVGALLYPAPLVDILDGRRGRGRGGFVGRSHHQHHPRHHHQQQHHQQQNHHQQQQQKMLAIAMGQHEGAEGGGSGGGGGSGAGAGGAGGMGGAGGSTGGDGVRRSSNGRGRPPGSRESKRSDTCEYCGKVFKNCSNLTVHRRSHTGERPYKCELCSYACAQSSKLTRHMKTHGQMGRESYRCDVCQMPFSVFSTLEKHMKKWHGGEHAAAAATAATAAVVMAAQGMGGGRDGGGGDGRGEDGVMVMAEEGARDA</sequence>
<evidence type="ECO:0000256" key="2">
    <source>
        <dbReference type="ARBA" id="ARBA00022499"/>
    </source>
</evidence>
<feature type="compositionally biased region" description="Basic and acidic residues" evidence="12">
    <location>
        <begin position="819"/>
        <end position="828"/>
    </location>
</feature>
<feature type="region of interest" description="Disordered" evidence="12">
    <location>
        <begin position="1"/>
        <end position="138"/>
    </location>
</feature>
<feature type="compositionally biased region" description="Low complexity" evidence="12">
    <location>
        <begin position="1281"/>
        <end position="1293"/>
    </location>
</feature>
<feature type="compositionally biased region" description="Low complexity" evidence="12">
    <location>
        <begin position="1341"/>
        <end position="1350"/>
    </location>
</feature>
<feature type="region of interest" description="Disordered" evidence="12">
    <location>
        <begin position="1088"/>
        <end position="1107"/>
    </location>
</feature>
<feature type="compositionally biased region" description="Basic residues" evidence="12">
    <location>
        <begin position="1163"/>
        <end position="1187"/>
    </location>
</feature>
<feature type="compositionally biased region" description="Acidic residues" evidence="12">
    <location>
        <begin position="794"/>
        <end position="818"/>
    </location>
</feature>
<evidence type="ECO:0000256" key="8">
    <source>
        <dbReference type="ARBA" id="ARBA00023015"/>
    </source>
</evidence>
<dbReference type="PROSITE" id="PS50157">
    <property type="entry name" value="ZINC_FINGER_C2H2_2"/>
    <property type="match status" value="3"/>
</dbReference>
<dbReference type="GO" id="GO:0000978">
    <property type="term" value="F:RNA polymerase II cis-regulatory region sequence-specific DNA binding"/>
    <property type="evidence" value="ECO:0007669"/>
    <property type="project" value="TreeGrafter"/>
</dbReference>
<feature type="compositionally biased region" description="Low complexity" evidence="12">
    <location>
        <begin position="731"/>
        <end position="740"/>
    </location>
</feature>
<name>A0AAJ7U576_PETMA</name>
<accession>A0AAJ7U576</accession>
<feature type="compositionally biased region" description="Gly residues" evidence="12">
    <location>
        <begin position="752"/>
        <end position="763"/>
    </location>
</feature>
<evidence type="ECO:0000256" key="9">
    <source>
        <dbReference type="ARBA" id="ARBA00023163"/>
    </source>
</evidence>
<feature type="region of interest" description="Disordered" evidence="12">
    <location>
        <begin position="1048"/>
        <end position="1082"/>
    </location>
</feature>
<keyword evidence="2" id="KW-1017">Isopeptide bond</keyword>
<dbReference type="InterPro" id="IPR057448">
    <property type="entry name" value="BCL-11A_Znf_CCHC"/>
</dbReference>
<keyword evidence="14" id="KW-1185">Reference proteome</keyword>
<feature type="compositionally biased region" description="Basic residues" evidence="12">
    <location>
        <begin position="766"/>
        <end position="780"/>
    </location>
</feature>
<feature type="compositionally biased region" description="Low complexity" evidence="12">
    <location>
        <begin position="1014"/>
        <end position="1024"/>
    </location>
</feature>
<feature type="compositionally biased region" description="Acidic residues" evidence="12">
    <location>
        <begin position="894"/>
        <end position="917"/>
    </location>
</feature>
<feature type="compositionally biased region" description="Polar residues" evidence="12">
    <location>
        <begin position="20"/>
        <end position="29"/>
    </location>
</feature>
<feature type="compositionally biased region" description="Basic residues" evidence="12">
    <location>
        <begin position="91"/>
        <end position="103"/>
    </location>
</feature>
<feature type="region of interest" description="Disordered" evidence="12">
    <location>
        <begin position="731"/>
        <end position="954"/>
    </location>
</feature>
<proteinExistence type="predicted"/>
<keyword evidence="4" id="KW-0677">Repeat</keyword>
<feature type="region of interest" description="Disordered" evidence="12">
    <location>
        <begin position="1259"/>
        <end position="1359"/>
    </location>
</feature>
<feature type="compositionally biased region" description="Basic residues" evidence="12">
    <location>
        <begin position="1266"/>
        <end position="1280"/>
    </location>
</feature>
<dbReference type="GO" id="GO:0008270">
    <property type="term" value="F:zinc ion binding"/>
    <property type="evidence" value="ECO:0007669"/>
    <property type="project" value="UniProtKB-KW"/>
</dbReference>
<dbReference type="GO" id="GO:0003700">
    <property type="term" value="F:DNA-binding transcription factor activity"/>
    <property type="evidence" value="ECO:0007669"/>
    <property type="project" value="TreeGrafter"/>
</dbReference>
<feature type="compositionally biased region" description="Basic and acidic residues" evidence="12">
    <location>
        <begin position="781"/>
        <end position="793"/>
    </location>
</feature>
<evidence type="ECO:0000313" key="14">
    <source>
        <dbReference type="Proteomes" id="UP001318040"/>
    </source>
</evidence>
<dbReference type="SMART" id="SM00355">
    <property type="entry name" value="ZnF_C2H2"/>
    <property type="match status" value="4"/>
</dbReference>
<dbReference type="FunFam" id="3.30.160.60:FF:000046">
    <property type="entry name" value="Putative B-cell lymphoma/leukemia 11A"/>
    <property type="match status" value="1"/>
</dbReference>
<dbReference type="SUPFAM" id="SSF57667">
    <property type="entry name" value="beta-beta-alpha zinc fingers"/>
    <property type="match status" value="2"/>
</dbReference>
<reference evidence="15" key="1">
    <citation type="submission" date="2025-08" db="UniProtKB">
        <authorList>
            <consortium name="RefSeq"/>
        </authorList>
    </citation>
    <scope>IDENTIFICATION</scope>
    <source>
        <tissue evidence="15">Sperm</tissue>
    </source>
</reference>
<keyword evidence="6" id="KW-0862">Zinc</keyword>
<keyword evidence="10" id="KW-0539">Nucleus</keyword>
<feature type="compositionally biased region" description="Low complexity" evidence="12">
    <location>
        <begin position="1060"/>
        <end position="1082"/>
    </location>
</feature>
<dbReference type="Pfam" id="PF25491">
    <property type="entry name" value="CCHC_BCL-11A"/>
    <property type="match status" value="1"/>
</dbReference>
<feature type="compositionally biased region" description="Low complexity" evidence="12">
    <location>
        <begin position="574"/>
        <end position="588"/>
    </location>
</feature>
<evidence type="ECO:0000313" key="15">
    <source>
        <dbReference type="RefSeq" id="XP_032830066.1"/>
    </source>
</evidence>
<feature type="compositionally biased region" description="Polar residues" evidence="12">
    <location>
        <begin position="829"/>
        <end position="845"/>
    </location>
</feature>
<feature type="compositionally biased region" description="Basic and acidic residues" evidence="12">
    <location>
        <begin position="1025"/>
        <end position="1036"/>
    </location>
</feature>
<keyword evidence="7" id="KW-0832">Ubl conjugation</keyword>
<dbReference type="RefSeq" id="XP_032830066.1">
    <property type="nucleotide sequence ID" value="XM_032974175.1"/>
</dbReference>
<feature type="compositionally biased region" description="Low complexity" evidence="12">
    <location>
        <begin position="402"/>
        <end position="411"/>
    </location>
</feature>
<evidence type="ECO:0000256" key="4">
    <source>
        <dbReference type="ARBA" id="ARBA00022737"/>
    </source>
</evidence>
<keyword evidence="5 11" id="KW-0863">Zinc-finger</keyword>
<dbReference type="GO" id="GO:0006357">
    <property type="term" value="P:regulation of transcription by RNA polymerase II"/>
    <property type="evidence" value="ECO:0007669"/>
    <property type="project" value="TreeGrafter"/>
</dbReference>
<keyword evidence="9" id="KW-0804">Transcription</keyword>
<feature type="region of interest" description="Disordered" evidence="12">
    <location>
        <begin position="395"/>
        <end position="450"/>
    </location>
</feature>
<dbReference type="Proteomes" id="UP001318040">
    <property type="component" value="Chromosome 53"/>
</dbReference>
<evidence type="ECO:0000256" key="11">
    <source>
        <dbReference type="PROSITE-ProRule" id="PRU00042"/>
    </source>
</evidence>
<feature type="domain" description="C2H2-type" evidence="13">
    <location>
        <begin position="1417"/>
        <end position="1445"/>
    </location>
</feature>
<feature type="domain" description="C2H2-type" evidence="13">
    <location>
        <begin position="1359"/>
        <end position="1386"/>
    </location>
</feature>